<evidence type="ECO:0000256" key="6">
    <source>
        <dbReference type="ARBA" id="ARBA00023004"/>
    </source>
</evidence>
<dbReference type="AlphaFoldDB" id="A0AAV6MZD3"/>
<evidence type="ECO:0000313" key="9">
    <source>
        <dbReference type="EMBL" id="KAG6589391.1"/>
    </source>
</evidence>
<dbReference type="GO" id="GO:0034457">
    <property type="term" value="C:Mpp10 complex"/>
    <property type="evidence" value="ECO:0007669"/>
    <property type="project" value="InterPro"/>
</dbReference>
<dbReference type="GO" id="GO:0004497">
    <property type="term" value="F:monooxygenase activity"/>
    <property type="evidence" value="ECO:0007669"/>
    <property type="project" value="UniProtKB-KW"/>
</dbReference>
<comment type="cofactor">
    <cofactor evidence="1">
        <name>heme</name>
        <dbReference type="ChEBI" id="CHEBI:30413"/>
    </cofactor>
</comment>
<accession>A0AAV6MZD3</accession>
<evidence type="ECO:0000256" key="5">
    <source>
        <dbReference type="ARBA" id="ARBA00023002"/>
    </source>
</evidence>
<keyword evidence="6" id="KW-0408">Iron</keyword>
<dbReference type="CDD" id="cd11064">
    <property type="entry name" value="CYP86A"/>
    <property type="match status" value="1"/>
</dbReference>
<feature type="compositionally biased region" description="Basic residues" evidence="8">
    <location>
        <begin position="781"/>
        <end position="791"/>
    </location>
</feature>
<gene>
    <name evidence="9" type="primary">CYP94B3</name>
    <name evidence="9" type="ORF">SDJN03_14814</name>
</gene>
<dbReference type="GO" id="GO:0016705">
    <property type="term" value="F:oxidoreductase activity, acting on paired donors, with incorporation or reduction of molecular oxygen"/>
    <property type="evidence" value="ECO:0007669"/>
    <property type="project" value="InterPro"/>
</dbReference>
<dbReference type="Pfam" id="PF00067">
    <property type="entry name" value="p450"/>
    <property type="match status" value="1"/>
</dbReference>
<dbReference type="GO" id="GO:0006364">
    <property type="term" value="P:rRNA processing"/>
    <property type="evidence" value="ECO:0007669"/>
    <property type="project" value="InterPro"/>
</dbReference>
<feature type="compositionally biased region" description="Acidic residues" evidence="8">
    <location>
        <begin position="638"/>
        <end position="690"/>
    </location>
</feature>
<dbReference type="GO" id="GO:0005506">
    <property type="term" value="F:iron ion binding"/>
    <property type="evidence" value="ECO:0007669"/>
    <property type="project" value="InterPro"/>
</dbReference>
<dbReference type="PANTHER" id="PTHR24296">
    <property type="entry name" value="CYTOCHROME P450"/>
    <property type="match status" value="1"/>
</dbReference>
<keyword evidence="4" id="KW-0479">Metal-binding</keyword>
<feature type="compositionally biased region" description="Basic and acidic residues" evidence="8">
    <location>
        <begin position="767"/>
        <end position="780"/>
    </location>
</feature>
<protein>
    <submittedName>
        <fullName evidence="9">Cytochrome P450 94B3</fullName>
    </submittedName>
</protein>
<feature type="compositionally biased region" description="Polar residues" evidence="8">
    <location>
        <begin position="1062"/>
        <end position="1074"/>
    </location>
</feature>
<dbReference type="GO" id="GO:0005732">
    <property type="term" value="C:sno(s)RNA-containing ribonucleoprotein complex"/>
    <property type="evidence" value="ECO:0007669"/>
    <property type="project" value="InterPro"/>
</dbReference>
<feature type="compositionally biased region" description="Basic and acidic residues" evidence="8">
    <location>
        <begin position="917"/>
        <end position="927"/>
    </location>
</feature>
<keyword evidence="10" id="KW-1185">Reference proteome</keyword>
<evidence type="ECO:0000256" key="8">
    <source>
        <dbReference type="SAM" id="MobiDB-lite"/>
    </source>
</evidence>
<feature type="compositionally biased region" description="Acidic residues" evidence="8">
    <location>
        <begin position="800"/>
        <end position="814"/>
    </location>
</feature>
<feature type="compositionally biased region" description="Basic residues" evidence="8">
    <location>
        <begin position="1038"/>
        <end position="1050"/>
    </location>
</feature>
<keyword evidence="5" id="KW-0560">Oxidoreductase</keyword>
<feature type="region of interest" description="Disordered" evidence="8">
    <location>
        <begin position="1031"/>
        <end position="1074"/>
    </location>
</feature>
<dbReference type="GO" id="GO:0020037">
    <property type="term" value="F:heme binding"/>
    <property type="evidence" value="ECO:0007669"/>
    <property type="project" value="InterPro"/>
</dbReference>
<sequence length="1074" mass="120846">MESPASSLAHGASKFLGDLPSSGLPFLLQIRDVGEMPTVILQASIILAIKDQMFTELCSKSDGYGGYHASIQENKTVKHLTIVVNRLGSRRTVVTANPANVEHMLKTNFVNYPKGKPFTDILGDLLGCGIFNVDGDLWSTQRKLASHEFSAKSVREFVVKTLEDEVHLRLIPLLHNAARTNAVLDLQDVLGRLAFDTVCKVTVGTDEQCLDMSRPIPAIVNSLDTATGISARRAVAPLFVTWKAKRMLNVGSEKKLKEAVEMVHEWVSNIIRNRNLNNSNTLDHNHTHGDLLSRLLSAGHSQEVVRDMVVSFIMAGRDTTSAAMTWLFWLLTKHPKVEQAIVDEAIKLSGDSETASLGYGYEELKDMKYLKACLCESMRLYPPVAWDSKHAAAPDILPDGTPVRKGDRVTYFPYGMGRMEELWGKDRLEFKPDRWFQNGELKPVSPFKFPVFQAGPRMCLGKEMAFIQMKYVMATVLKRFEFRPANENAPVFVPLLTAHMAGGLKGIFTVFVTFSGGPDVTHAFSTVCKARESDLITVFTFIAQWRRRKWFFLPLKLNLFAMLKPFSPKSPFDHLLVDGFDAEQIWQQIDLQSQPLLASIRRDLKRFEKNPEVISNLKVSLEDKKNVTQEMAIGSGEGSDEFEEDIKELDEEEDEDEEDEDEEEDSDDEEDGDTEDGEKEVSDDEVEGEDGSGGIEDGFLKLKELEEFMEEDEGREYGLQKKTDGKKGKKQRKTEEESEDNEDDEDEDDEDDELGELDLHGEEDEDSSKLEKARYEDFFGAKKKNHGRTKSKLTNGSESEFSDSGDEEEDDDEAHAERKSENLSTHQKQLKKLQSEIEMMEKANLEPKTWTMQGEVTAAKRPKNSALEVDLDFEHNVRPPPVITEEVTATLEEMIKKRILEGRFDEVQKAPKRPTKAPREIKDLDENKSKKGLGELYEEEYVEKTNLATAPSTFTDEAKNEASILFKKLCSKLDALSHYHYAPKPVIEDMSISVNVPALAMEEVAPVAVSDAAMLAPEEVFSGKGDIKEAAELTQSDRKRRRASKKRKYKAMVAKRDAKKAASNTTVPKPNEGQ</sequence>
<feature type="region of interest" description="Disordered" evidence="8">
    <location>
        <begin position="906"/>
        <end position="927"/>
    </location>
</feature>
<evidence type="ECO:0000256" key="3">
    <source>
        <dbReference type="ARBA" id="ARBA00022617"/>
    </source>
</evidence>
<reference evidence="9 10" key="1">
    <citation type="journal article" date="2021" name="Hortic Res">
        <title>The domestication of Cucurbita argyrosperma as revealed by the genome of its wild relative.</title>
        <authorList>
            <person name="Barrera-Redondo J."/>
            <person name="Sanchez-de la Vega G."/>
            <person name="Aguirre-Liguori J.A."/>
            <person name="Castellanos-Morales G."/>
            <person name="Gutierrez-Guerrero Y.T."/>
            <person name="Aguirre-Dugua X."/>
            <person name="Aguirre-Planter E."/>
            <person name="Tenaillon M.I."/>
            <person name="Lira-Saade R."/>
            <person name="Eguiarte L.E."/>
        </authorList>
    </citation>
    <scope>NUCLEOTIDE SEQUENCE [LARGE SCALE GENOMIC DNA]</scope>
    <source>
        <strain evidence="9">JBR-2021</strain>
    </source>
</reference>
<comment type="similarity">
    <text evidence="2">Belongs to the cytochrome P450 family.</text>
</comment>
<name>A0AAV6MZD3_9ROSI</name>
<evidence type="ECO:0000256" key="7">
    <source>
        <dbReference type="ARBA" id="ARBA00023033"/>
    </source>
</evidence>
<feature type="region of interest" description="Disordered" evidence="8">
    <location>
        <begin position="630"/>
        <end position="832"/>
    </location>
</feature>
<evidence type="ECO:0000256" key="1">
    <source>
        <dbReference type="ARBA" id="ARBA00001971"/>
    </source>
</evidence>
<dbReference type="Proteomes" id="UP000685013">
    <property type="component" value="Chromosome 10"/>
</dbReference>
<feature type="non-terminal residue" evidence="9">
    <location>
        <position position="1"/>
    </location>
</feature>
<evidence type="ECO:0000256" key="2">
    <source>
        <dbReference type="ARBA" id="ARBA00010617"/>
    </source>
</evidence>
<keyword evidence="3" id="KW-0349">Heme</keyword>
<feature type="compositionally biased region" description="Acidic residues" evidence="8">
    <location>
        <begin position="736"/>
        <end position="766"/>
    </location>
</feature>
<dbReference type="EMBL" id="JAGKQH010000010">
    <property type="protein sequence ID" value="KAG6589391.1"/>
    <property type="molecule type" value="Genomic_DNA"/>
</dbReference>
<feature type="compositionally biased region" description="Basic and acidic residues" evidence="8">
    <location>
        <begin position="715"/>
        <end position="726"/>
    </location>
</feature>
<dbReference type="InterPro" id="IPR012173">
    <property type="entry name" value="Mpp10"/>
</dbReference>
<evidence type="ECO:0000256" key="4">
    <source>
        <dbReference type="ARBA" id="ARBA00022723"/>
    </source>
</evidence>
<keyword evidence="7" id="KW-0503">Monooxygenase</keyword>
<organism evidence="9 10">
    <name type="scientific">Cucurbita argyrosperma subsp. sororia</name>
    <dbReference type="NCBI Taxonomy" id="37648"/>
    <lineage>
        <taxon>Eukaryota</taxon>
        <taxon>Viridiplantae</taxon>
        <taxon>Streptophyta</taxon>
        <taxon>Embryophyta</taxon>
        <taxon>Tracheophyta</taxon>
        <taxon>Spermatophyta</taxon>
        <taxon>Magnoliopsida</taxon>
        <taxon>eudicotyledons</taxon>
        <taxon>Gunneridae</taxon>
        <taxon>Pentapetalae</taxon>
        <taxon>rosids</taxon>
        <taxon>fabids</taxon>
        <taxon>Cucurbitales</taxon>
        <taxon>Cucurbitaceae</taxon>
        <taxon>Cucurbiteae</taxon>
        <taxon>Cucurbita</taxon>
    </lineage>
</organism>
<proteinExistence type="inferred from homology"/>
<comment type="caution">
    <text evidence="9">The sequence shown here is derived from an EMBL/GenBank/DDBJ whole genome shotgun (WGS) entry which is preliminary data.</text>
</comment>
<dbReference type="Pfam" id="PF04006">
    <property type="entry name" value="Mpp10"/>
    <property type="match status" value="1"/>
</dbReference>
<dbReference type="InterPro" id="IPR001128">
    <property type="entry name" value="Cyt_P450"/>
</dbReference>
<evidence type="ECO:0000313" key="10">
    <source>
        <dbReference type="Proteomes" id="UP000685013"/>
    </source>
</evidence>